<comment type="caution">
    <text evidence="2">The sequence shown here is derived from an EMBL/GenBank/DDBJ whole genome shotgun (WGS) entry which is preliminary data.</text>
</comment>
<keyword evidence="3" id="KW-1185">Reference proteome</keyword>
<name>A0A852TS76_9ACTN</name>
<feature type="compositionally biased region" description="Basic and acidic residues" evidence="1">
    <location>
        <begin position="83"/>
        <end position="98"/>
    </location>
</feature>
<organism evidence="2 3">
    <name type="scientific">Spinactinospora alkalitolerans</name>
    <dbReference type="NCBI Taxonomy" id="687207"/>
    <lineage>
        <taxon>Bacteria</taxon>
        <taxon>Bacillati</taxon>
        <taxon>Actinomycetota</taxon>
        <taxon>Actinomycetes</taxon>
        <taxon>Streptosporangiales</taxon>
        <taxon>Nocardiopsidaceae</taxon>
        <taxon>Spinactinospora</taxon>
    </lineage>
</organism>
<feature type="compositionally biased region" description="Low complexity" evidence="1">
    <location>
        <begin position="103"/>
        <end position="113"/>
    </location>
</feature>
<dbReference type="Proteomes" id="UP000589036">
    <property type="component" value="Unassembled WGS sequence"/>
</dbReference>
<dbReference type="InterPro" id="IPR006311">
    <property type="entry name" value="TAT_signal"/>
</dbReference>
<evidence type="ECO:0000313" key="3">
    <source>
        <dbReference type="Proteomes" id="UP000589036"/>
    </source>
</evidence>
<gene>
    <name evidence="2" type="ORF">HDA32_001257</name>
</gene>
<evidence type="ECO:0000256" key="1">
    <source>
        <dbReference type="SAM" id="MobiDB-lite"/>
    </source>
</evidence>
<protein>
    <recommendedName>
        <fullName evidence="4">Ferritin-like domain-containing protein</fullName>
    </recommendedName>
</protein>
<accession>A0A852TS76</accession>
<dbReference type="AlphaFoldDB" id="A0A852TS76"/>
<evidence type="ECO:0000313" key="2">
    <source>
        <dbReference type="EMBL" id="NYE46137.1"/>
    </source>
</evidence>
<proteinExistence type="predicted"/>
<evidence type="ECO:0008006" key="4">
    <source>
        <dbReference type="Google" id="ProtNLM"/>
    </source>
</evidence>
<sequence length="174" mass="18211">MRHDPVSRRTVIAGAIAGLAAVGLSGCQGARWYPSEISPDEYLLRGAIAEKERIVARYRATISAGRGPVELLERLVGDHERHLGALRDRLPEREEEPRGGATGAPEAGGAPETAPEPDAPVPVPALRVAEEAAAASRARQMTEVADSGLAQLFASVGACEAGHAHLLSTETPEA</sequence>
<dbReference type="PROSITE" id="PS51318">
    <property type="entry name" value="TAT"/>
    <property type="match status" value="1"/>
</dbReference>
<feature type="region of interest" description="Disordered" evidence="1">
    <location>
        <begin position="83"/>
        <end position="125"/>
    </location>
</feature>
<reference evidence="2 3" key="1">
    <citation type="submission" date="2020-07" db="EMBL/GenBank/DDBJ databases">
        <title>Sequencing the genomes of 1000 actinobacteria strains.</title>
        <authorList>
            <person name="Klenk H.-P."/>
        </authorList>
    </citation>
    <scope>NUCLEOTIDE SEQUENCE [LARGE SCALE GENOMIC DNA]</scope>
    <source>
        <strain evidence="2 3">CXB654</strain>
    </source>
</reference>
<dbReference type="PROSITE" id="PS51257">
    <property type="entry name" value="PROKAR_LIPOPROTEIN"/>
    <property type="match status" value="1"/>
</dbReference>
<dbReference type="RefSeq" id="WP_179642289.1">
    <property type="nucleotide sequence ID" value="NZ_BAAAYY010000051.1"/>
</dbReference>
<dbReference type="EMBL" id="JACCCC010000001">
    <property type="protein sequence ID" value="NYE46137.1"/>
    <property type="molecule type" value="Genomic_DNA"/>
</dbReference>